<evidence type="ECO:0000256" key="2">
    <source>
        <dbReference type="SAM" id="MobiDB-lite"/>
    </source>
</evidence>
<dbReference type="Pfam" id="PF17973">
    <property type="entry name" value="bMG10"/>
    <property type="match status" value="1"/>
</dbReference>
<dbReference type="RefSeq" id="WP_289830932.1">
    <property type="nucleotide sequence ID" value="NZ_JAUEDK010000029.1"/>
</dbReference>
<feature type="domain" description="Alpha-2-macroglobulin bait region" evidence="4">
    <location>
        <begin position="983"/>
        <end position="1167"/>
    </location>
</feature>
<dbReference type="InterPro" id="IPR021868">
    <property type="entry name" value="Alpha_2_Macroglob_MG3"/>
</dbReference>
<reference evidence="6" key="1">
    <citation type="submission" date="2023-06" db="EMBL/GenBank/DDBJ databases">
        <authorList>
            <person name="Zhang S."/>
        </authorList>
    </citation>
    <scope>NUCLEOTIDE SEQUENCE</scope>
    <source>
        <strain evidence="6">SG2303</strain>
    </source>
</reference>
<dbReference type="Pfam" id="PF00207">
    <property type="entry name" value="A2M"/>
    <property type="match status" value="1"/>
</dbReference>
<evidence type="ECO:0000313" key="7">
    <source>
        <dbReference type="Proteomes" id="UP001168540"/>
    </source>
</evidence>
<organism evidence="6 7">
    <name type="scientific">Crenobacter oryzisoli</name>
    <dbReference type="NCBI Taxonomy" id="3056844"/>
    <lineage>
        <taxon>Bacteria</taxon>
        <taxon>Pseudomonadati</taxon>
        <taxon>Pseudomonadota</taxon>
        <taxon>Betaproteobacteria</taxon>
        <taxon>Neisseriales</taxon>
        <taxon>Neisseriaceae</taxon>
        <taxon>Crenobacter</taxon>
    </lineage>
</organism>
<dbReference type="Pfam" id="PF01835">
    <property type="entry name" value="MG2"/>
    <property type="match status" value="1"/>
</dbReference>
<name>A0ABT7XRQ7_9NEIS</name>
<dbReference type="Pfam" id="PF11974">
    <property type="entry name" value="bMG3"/>
    <property type="match status" value="1"/>
</dbReference>
<dbReference type="Gene3D" id="2.60.40.1930">
    <property type="match status" value="1"/>
</dbReference>
<dbReference type="SMART" id="SM01360">
    <property type="entry name" value="A2M"/>
    <property type="match status" value="1"/>
</dbReference>
<dbReference type="PANTHER" id="PTHR40094">
    <property type="entry name" value="ALPHA-2-MACROGLOBULIN HOMOLOG"/>
    <property type="match status" value="1"/>
</dbReference>
<evidence type="ECO:0000259" key="4">
    <source>
        <dbReference type="SMART" id="SM01359"/>
    </source>
</evidence>
<feature type="domain" description="Alpha-2-macroglobulin" evidence="5">
    <location>
        <begin position="1227"/>
        <end position="1315"/>
    </location>
</feature>
<dbReference type="InterPro" id="IPR041246">
    <property type="entry name" value="Bact_MG10"/>
</dbReference>
<dbReference type="InterPro" id="IPR051802">
    <property type="entry name" value="YfhM-like"/>
</dbReference>
<evidence type="ECO:0000256" key="3">
    <source>
        <dbReference type="SAM" id="SignalP"/>
    </source>
</evidence>
<evidence type="ECO:0000259" key="5">
    <source>
        <dbReference type="SMART" id="SM01360"/>
    </source>
</evidence>
<proteinExistence type="inferred from homology"/>
<dbReference type="SMART" id="SM01359">
    <property type="entry name" value="A2M_N_2"/>
    <property type="match status" value="1"/>
</dbReference>
<dbReference type="EMBL" id="JAUEDK010000029">
    <property type="protein sequence ID" value="MDN0076254.1"/>
    <property type="molecule type" value="Genomic_DNA"/>
</dbReference>
<feature type="signal peptide" evidence="3">
    <location>
        <begin position="1"/>
        <end position="22"/>
    </location>
</feature>
<dbReference type="InterPro" id="IPR011625">
    <property type="entry name" value="A2M_N_BRD"/>
</dbReference>
<dbReference type="Pfam" id="PF07703">
    <property type="entry name" value="A2M_BRD"/>
    <property type="match status" value="1"/>
</dbReference>
<comment type="caution">
    <text evidence="6">The sequence shown here is derived from an EMBL/GenBank/DDBJ whole genome shotgun (WGS) entry which is preliminary data.</text>
</comment>
<sequence length="1895" mass="207068">MRTSLHLLIGATLALAVGAAEAVAITAFSPTGEVRTPSQVRISFDSSMIRLGNTDAPPPVQWSCALKGLSHWVDDKTWVLDLKDPPSANTSCRFTIKPGLKNLQGEALPAASYAFTTGAPAILKSWPEDDEQIEEDQAFVLRTNARLKALPGLYCQSASLPERIPVVPLSPAERQTLLQHLKLDKEADHILTVRCGQRLPPDSKLTLVNLRSGSTPDKIEYKVRPPFTATLNCHRENARGACIPFKPLVLNFSSPVPAKLAAAIRLKVAGAERLPDPQGDNRGKPVDSISFAAPFPPRESATLSLPKDFKDEIGRSLTNAGRFPLTIPLADFPPLAKFAAAPFGIIEAGSDAALPITLRGVEAALPIKAIQLGGQSLRVTDDKQMQAWLAKVSRYHESTIEVGKGRIVESRRLSLLNGDKSAKKLSLPTQPDAKGRWPFEVVGIPLPQPGLYVVEVTSKLLGKSLLGGNTPMYVRTAALVTNMAVHFKRSPENAAVWVTSLDHGRPVPNAEVHVYDCRGNALWQGRTDAQGIARIATRLDDGSCDGDELSGFFVTARSKDATGREDVSFVRSSWNRGIETWRFPFPTSYGDRPSILAHTVMDRTLLRPGETVSMKHFLRVQNAQGLALLKANQLPEQVRLVHNGSNDEYTLPLTWRQGRYAESSFALPAAAKLGEYSVYLEHKGKRDSGDSDQPSSPELDGYSLQSGSFRVEQFRLPTMTGRISALPGAGIAPKELPLNVSLAWGNGGPAKGWPVEVSAMLEQSYASPKGYERFSFSPPEKPNRDQADALDGKVVLDKAALKLDDNGNGKTTIKDLPKLDRRYDLVSEVAYRDPNGEVQTLSRRIPLLPAGVLLGIDVESWVSVGRTLNLKTVLLDLSGKPLANKTVTVKMVEHRYLSTRKRLVGGFYAWEHDEETSSRGQLCEGKTDARGLLLCDVALKDEGNMELIAEARDDKGNTVRAAQSVWVSHHDELWFDVDNNDRIDVLPEKTSYAPGDTARLQVRMPFRKATAWVAIEREGIVDTRVIEIEGKNPVVEVKIEPNWAPNVYVSVLAVRGRLREVPWYSFFTWGWKTPLDWWDAYWNEGGDYVAPTALVDLSRPAFKYGIAELKVDNKANRLQVDVTPERAKYGIRETAKVQIKVRLPDGKPAPAGTEVAFAAVDEALLELQPNRSWELLEAMQERHSYAVDTATAQLEVVGKRHYGRKALPPGGGGGKVPTRELLDTLLTWQPRVVLGAGGTATVSVPINDALTRFRLVAVADYGRQQFGTGSTTITVSQDLQLTSAVPPLVREGDQLSAAVILRNGSDRSMSVSVSAAAPGLPVRAPITLTLPAGEAREARWPITVPTGHAELAWTFSAHELKGKAADKLAIKQQVEPAVPVTVQQATLVQLEPSQSIPVGLPADAQPGRGGIRVSLQAKLGDDLPGVRRWFETYPYVCLEQRTSVALGLHDAVRWNKLMAELPLYLDSNGLAAYFPLGEDAGNRGSDVLTSYFLAVSQEAGQTLPEPARTRLLDGLTAFVEGRIKRELPLSRQDLDARRLAAMETLARYARFAPRMLDVLNLQPQSWSTAMLIDWLNLLNRVQTIPSRAARLAEASNLLRSRLTYQGTRLAFSTERDDGAWWLMGNGDVNAARLLLAAHALPDWRADLPRLLTGLLGRQDKGHWQTTTANLWGALAVAQFSRQFESVPVSGNTSVSLGEQRKSIAWQGDKSAALPLLPWPANGNGTLQLNHQGSGAPWATVQAEAAVKLRAPRSAGYTVKKTLTPVSQKTAGQYQPGDVVEVTLDVDAQAEMSWVVVDDPIPAGASLLGSGLGRDSAIANSGQARDNDEADYIERRFSGYRAYYSYVPRGHLKLQYRMRLNNPGSFQLPPTRVEALYAPGVFGQLPNPVFKVVDGK</sequence>
<gene>
    <name evidence="6" type="ORF">QU481_15310</name>
</gene>
<comment type="similarity">
    <text evidence="1">Belongs to the protease inhibitor I39 (alpha-2-macroglobulin) family. Bacterial alpha-2-macroglobulin subfamily.</text>
</comment>
<protein>
    <submittedName>
        <fullName evidence="6">MG2 domain-containing protein</fullName>
    </submittedName>
</protein>
<evidence type="ECO:0000313" key="6">
    <source>
        <dbReference type="EMBL" id="MDN0076254.1"/>
    </source>
</evidence>
<accession>A0ABT7XRQ7</accession>
<dbReference type="Proteomes" id="UP001168540">
    <property type="component" value="Unassembled WGS sequence"/>
</dbReference>
<keyword evidence="7" id="KW-1185">Reference proteome</keyword>
<keyword evidence="3" id="KW-0732">Signal</keyword>
<feature type="region of interest" description="Disordered" evidence="2">
    <location>
        <begin position="684"/>
        <end position="703"/>
    </location>
</feature>
<dbReference type="InterPro" id="IPR001599">
    <property type="entry name" value="Macroglobln_a2"/>
</dbReference>
<feature type="chain" id="PRO_5046390977" evidence="3">
    <location>
        <begin position="23"/>
        <end position="1895"/>
    </location>
</feature>
<dbReference type="PANTHER" id="PTHR40094:SF1">
    <property type="entry name" value="UBIQUITIN DOMAIN-CONTAINING PROTEIN"/>
    <property type="match status" value="1"/>
</dbReference>
<dbReference type="InterPro" id="IPR002890">
    <property type="entry name" value="MG2"/>
</dbReference>
<evidence type="ECO:0000256" key="1">
    <source>
        <dbReference type="ARBA" id="ARBA00010556"/>
    </source>
</evidence>